<evidence type="ECO:0000313" key="2">
    <source>
        <dbReference type="EnsemblMetazoa" id="Aqu2.1.07648_001"/>
    </source>
</evidence>
<reference evidence="2" key="1">
    <citation type="submission" date="2017-05" db="UniProtKB">
        <authorList>
            <consortium name="EnsemblMetazoa"/>
        </authorList>
    </citation>
    <scope>IDENTIFICATION</scope>
</reference>
<dbReference type="AlphaFoldDB" id="A0A1X7SZR2"/>
<feature type="compositionally biased region" description="Basic and acidic residues" evidence="1">
    <location>
        <begin position="11"/>
        <end position="38"/>
    </location>
</feature>
<feature type="region of interest" description="Disordered" evidence="1">
    <location>
        <begin position="1"/>
        <end position="114"/>
    </location>
</feature>
<feature type="compositionally biased region" description="Basic and acidic residues" evidence="1">
    <location>
        <begin position="66"/>
        <end position="102"/>
    </location>
</feature>
<evidence type="ECO:0000256" key="1">
    <source>
        <dbReference type="SAM" id="MobiDB-lite"/>
    </source>
</evidence>
<accession>A0A1X7SZR2</accession>
<dbReference type="InParanoid" id="A0A1X7SZR2"/>
<dbReference type="OrthoDB" id="5969700at2759"/>
<proteinExistence type="predicted"/>
<dbReference type="EnsemblMetazoa" id="Aqu2.1.07648_001">
    <property type="protein sequence ID" value="Aqu2.1.07648_001"/>
    <property type="gene ID" value="Aqu2.1.07648"/>
</dbReference>
<feature type="compositionally biased region" description="Low complexity" evidence="1">
    <location>
        <begin position="1"/>
        <end position="10"/>
    </location>
</feature>
<protein>
    <submittedName>
        <fullName evidence="2">Uncharacterized protein</fullName>
    </submittedName>
</protein>
<sequence>MSSFQGSSSSKQEKRLLRNERDRERRRNETPQQREARLAKRRVKGGACRETCKEREQQLQRQQRLIVDRSRSRSRRQHETTPEKELRQSGDRARYQIRRESEVTPEEEQHEGDRCEAAPFIVEQQISPYDGMLKYHETLSCIKSFKCNACFENFPTLSVSRLPNGVSECSR</sequence>
<organism evidence="2">
    <name type="scientific">Amphimedon queenslandica</name>
    <name type="common">Sponge</name>
    <dbReference type="NCBI Taxonomy" id="400682"/>
    <lineage>
        <taxon>Eukaryota</taxon>
        <taxon>Metazoa</taxon>
        <taxon>Porifera</taxon>
        <taxon>Demospongiae</taxon>
        <taxon>Heteroscleromorpha</taxon>
        <taxon>Haplosclerida</taxon>
        <taxon>Niphatidae</taxon>
        <taxon>Amphimedon</taxon>
    </lineage>
</organism>
<name>A0A1X7SZR2_AMPQE</name>